<comment type="similarity">
    <text evidence="2 7">Belongs to the HSF family.</text>
</comment>
<evidence type="ECO:0000313" key="11">
    <source>
        <dbReference type="EMBL" id="CDH55535.1"/>
    </source>
</evidence>
<gene>
    <name evidence="11" type="ORF">LCOR_06670.1</name>
</gene>
<name>A0A068S0P7_9FUNG</name>
<evidence type="ECO:0000256" key="5">
    <source>
        <dbReference type="ARBA" id="ARBA00023163"/>
    </source>
</evidence>
<dbReference type="FunFam" id="1.10.10.10:FF:000027">
    <property type="entry name" value="Heat shock transcription factor 1"/>
    <property type="match status" value="1"/>
</dbReference>
<feature type="compositionally biased region" description="Low complexity" evidence="9">
    <location>
        <begin position="28"/>
        <end position="40"/>
    </location>
</feature>
<feature type="compositionally biased region" description="Low complexity" evidence="9">
    <location>
        <begin position="411"/>
        <end position="429"/>
    </location>
</feature>
<feature type="compositionally biased region" description="Low complexity" evidence="9">
    <location>
        <begin position="48"/>
        <end position="63"/>
    </location>
</feature>
<feature type="domain" description="HSF-type DNA-binding" evidence="10">
    <location>
        <begin position="103"/>
        <end position="208"/>
    </location>
</feature>
<dbReference type="PANTHER" id="PTHR10015">
    <property type="entry name" value="HEAT SHOCK TRANSCRIPTION FACTOR"/>
    <property type="match status" value="1"/>
</dbReference>
<feature type="region of interest" description="Disordered" evidence="9">
    <location>
        <begin position="340"/>
        <end position="359"/>
    </location>
</feature>
<dbReference type="InterPro" id="IPR036388">
    <property type="entry name" value="WH-like_DNA-bd_sf"/>
</dbReference>
<feature type="region of interest" description="Disordered" evidence="9">
    <location>
        <begin position="665"/>
        <end position="691"/>
    </location>
</feature>
<keyword evidence="4" id="KW-0238">DNA-binding</keyword>
<evidence type="ECO:0000256" key="9">
    <source>
        <dbReference type="SAM" id="MobiDB-lite"/>
    </source>
</evidence>
<dbReference type="InterPro" id="IPR036390">
    <property type="entry name" value="WH_DNA-bd_sf"/>
</dbReference>
<dbReference type="Gene3D" id="1.10.10.10">
    <property type="entry name" value="Winged helix-like DNA-binding domain superfamily/Winged helix DNA-binding domain"/>
    <property type="match status" value="1"/>
</dbReference>
<dbReference type="SMART" id="SM00415">
    <property type="entry name" value="HSF"/>
    <property type="match status" value="1"/>
</dbReference>
<comment type="subcellular location">
    <subcellularLocation>
        <location evidence="1">Nucleus</location>
    </subcellularLocation>
</comment>
<evidence type="ECO:0000256" key="7">
    <source>
        <dbReference type="RuleBase" id="RU004020"/>
    </source>
</evidence>
<evidence type="ECO:0000313" key="12">
    <source>
        <dbReference type="Proteomes" id="UP000027586"/>
    </source>
</evidence>
<feature type="compositionally biased region" description="Polar residues" evidence="9">
    <location>
        <begin position="680"/>
        <end position="691"/>
    </location>
</feature>
<protein>
    <submittedName>
        <fullName evidence="11">Transcription factor hsf1</fullName>
    </submittedName>
</protein>
<feature type="region of interest" description="Disordered" evidence="9">
    <location>
        <begin position="405"/>
        <end position="443"/>
    </location>
</feature>
<evidence type="ECO:0000256" key="4">
    <source>
        <dbReference type="ARBA" id="ARBA00023125"/>
    </source>
</evidence>
<dbReference type="PANTHER" id="PTHR10015:SF427">
    <property type="entry name" value="HEAT SHOCK FACTOR PROTEIN"/>
    <property type="match status" value="1"/>
</dbReference>
<dbReference type="SUPFAM" id="SSF46785">
    <property type="entry name" value="Winged helix' DNA-binding domain"/>
    <property type="match status" value="1"/>
</dbReference>
<dbReference type="GO" id="GO:0003700">
    <property type="term" value="F:DNA-binding transcription factor activity"/>
    <property type="evidence" value="ECO:0007669"/>
    <property type="project" value="InterPro"/>
</dbReference>
<evidence type="ECO:0000256" key="1">
    <source>
        <dbReference type="ARBA" id="ARBA00004123"/>
    </source>
</evidence>
<dbReference type="OrthoDB" id="60033at2759"/>
<dbReference type="Pfam" id="PF00447">
    <property type="entry name" value="HSF_DNA-bind"/>
    <property type="match status" value="1"/>
</dbReference>
<evidence type="ECO:0000256" key="3">
    <source>
        <dbReference type="ARBA" id="ARBA00023015"/>
    </source>
</evidence>
<keyword evidence="6" id="KW-0539">Nucleus</keyword>
<dbReference type="GO" id="GO:0043565">
    <property type="term" value="F:sequence-specific DNA binding"/>
    <property type="evidence" value="ECO:0007669"/>
    <property type="project" value="InterPro"/>
</dbReference>
<keyword evidence="3" id="KW-0805">Transcription regulation</keyword>
<keyword evidence="12" id="KW-1185">Reference proteome</keyword>
<dbReference type="AlphaFoldDB" id="A0A068S0P7"/>
<dbReference type="InterPro" id="IPR000232">
    <property type="entry name" value="HSF_DNA-bd"/>
</dbReference>
<feature type="region of interest" description="Disordered" evidence="9">
    <location>
        <begin position="1"/>
        <end position="78"/>
    </location>
</feature>
<dbReference type="Proteomes" id="UP000027586">
    <property type="component" value="Unassembled WGS sequence"/>
</dbReference>
<keyword evidence="5" id="KW-0804">Transcription</keyword>
<feature type="compositionally biased region" description="Basic and acidic residues" evidence="9">
    <location>
        <begin position="1"/>
        <end position="24"/>
    </location>
</feature>
<evidence type="ECO:0000259" key="10">
    <source>
        <dbReference type="SMART" id="SM00415"/>
    </source>
</evidence>
<feature type="coiled-coil region" evidence="8">
    <location>
        <begin position="494"/>
        <end position="521"/>
    </location>
</feature>
<keyword evidence="8" id="KW-0175">Coiled coil</keyword>
<evidence type="ECO:0000256" key="8">
    <source>
        <dbReference type="SAM" id="Coils"/>
    </source>
</evidence>
<organism evidence="11 12">
    <name type="scientific">Lichtheimia corymbifera JMRC:FSU:9682</name>
    <dbReference type="NCBI Taxonomy" id="1263082"/>
    <lineage>
        <taxon>Eukaryota</taxon>
        <taxon>Fungi</taxon>
        <taxon>Fungi incertae sedis</taxon>
        <taxon>Mucoromycota</taxon>
        <taxon>Mucoromycotina</taxon>
        <taxon>Mucoromycetes</taxon>
        <taxon>Mucorales</taxon>
        <taxon>Lichtheimiaceae</taxon>
        <taxon>Lichtheimia</taxon>
    </lineage>
</organism>
<proteinExistence type="inferred from homology"/>
<dbReference type="EMBL" id="CBTN010000030">
    <property type="protein sequence ID" value="CDH55535.1"/>
    <property type="molecule type" value="Genomic_DNA"/>
</dbReference>
<feature type="compositionally biased region" description="Polar residues" evidence="9">
    <location>
        <begin position="433"/>
        <end position="443"/>
    </location>
</feature>
<evidence type="ECO:0000256" key="6">
    <source>
        <dbReference type="ARBA" id="ARBA00023242"/>
    </source>
</evidence>
<reference evidence="11" key="1">
    <citation type="submission" date="2013-08" db="EMBL/GenBank/DDBJ databases">
        <title>Gene expansion shapes genome architecture in the human pathogen Lichtheimia corymbifera: an evolutionary genomics analysis in the ancient terrestrial Mucorales (Mucoromycotina).</title>
        <authorList>
            <person name="Schwartze V.U."/>
            <person name="Winter S."/>
            <person name="Shelest E."/>
            <person name="Marcet-Houben M."/>
            <person name="Horn F."/>
            <person name="Wehner S."/>
            <person name="Hoffmann K."/>
            <person name="Riege K."/>
            <person name="Sammeth M."/>
            <person name="Nowrousian M."/>
            <person name="Valiante V."/>
            <person name="Linde J."/>
            <person name="Jacobsen I.D."/>
            <person name="Marz M."/>
            <person name="Brakhage A.A."/>
            <person name="Gabaldon T."/>
            <person name="Bocker S."/>
            <person name="Voigt K."/>
        </authorList>
    </citation>
    <scope>NUCLEOTIDE SEQUENCE [LARGE SCALE GENOMIC DNA]</scope>
    <source>
        <strain evidence="11">FSU 9682</strain>
    </source>
</reference>
<dbReference type="GO" id="GO:0005634">
    <property type="term" value="C:nucleus"/>
    <property type="evidence" value="ECO:0007669"/>
    <property type="project" value="UniProtKB-SubCell"/>
</dbReference>
<evidence type="ECO:0000256" key="2">
    <source>
        <dbReference type="ARBA" id="ARBA00006403"/>
    </source>
</evidence>
<accession>A0A068S0P7</accession>
<dbReference type="PRINTS" id="PR00056">
    <property type="entry name" value="HSFDOMAIN"/>
</dbReference>
<sequence>MQLRKKTENRDQKENPEDMTHSDNSKASGGPSLQQQSSRRSSGRKRSYPSPSSSSSPSTQSDRTLVDDDDTDSSTSIPRAVVQKQRRLNTATMRGNQVSLQRSVPAFLNKLFSMVNDPTTDDMIRWSNDGTSFIVQGHEEFAKVVLPRFYKHNTFASFVRQLNMYDFHKIPHIQQGVLISDSKHEIWEFNNPNFQRGRPDLLTLVARKRNRDRNGSDSQVSLSTIVQDIEQIRRHQSAISADLHNLRQDNQVLWEESFAAREKHQQHQEVVTKILQFLMAVFSKDRPPSKVQEQLLSTLLLELTTSYQVAAAAAAAAAVAGSSSAGNLIKEAASLAGMDVSNTTTTTPQATSSGQKEKLYQEPNATTTNGAGMYAYPNSSKLDLLMAASKALNLSLYEAHYHMPGSSCAQSSTTTPGISSTSTSTTATDSIKEPSNNGDDYYSRTSTASNTTPFFPSFPGSSAMDAAFGTMPYLPPEQPQLADMGPVGAPTATIDTATRSVKAISDEIDDLQSTVESLANNLGIDPSLLTTSDLMNSPYYSQFTTDYSNMISTATEIERNQLFELARIKDAEAAAHAAATHQTPLAARRASSNKVPSPVLRTSINASFDTGRPSVTSAVPIPVPVPVAVPTSVPTATPQHPAVGVNPMATTTTAAANMFHNYRIDNNNETQNNNTSDNTGDGSSSAETSEP</sequence>
<dbReference type="VEuPathDB" id="FungiDB:LCOR_06670.1"/>
<feature type="compositionally biased region" description="Low complexity" evidence="9">
    <location>
        <begin position="667"/>
        <end position="679"/>
    </location>
</feature>
<comment type="caution">
    <text evidence="11">The sequence shown here is derived from an EMBL/GenBank/DDBJ whole genome shotgun (WGS) entry which is preliminary data.</text>
</comment>
<dbReference type="STRING" id="1263082.A0A068S0P7"/>